<evidence type="ECO:0000256" key="4">
    <source>
        <dbReference type="ARBA" id="ARBA00022679"/>
    </source>
</evidence>
<dbReference type="EC" id="2.7.13.3" evidence="2"/>
<reference evidence="11" key="1">
    <citation type="submission" date="2022-06" db="EMBL/GenBank/DDBJ databases">
        <title>Genome sequence of Phormidium yuhuli AB48 isolated from an industrial photobioreactor environment.</title>
        <authorList>
            <person name="Qiu Y."/>
            <person name="Noonan A.J.C."/>
            <person name="Dofher K."/>
            <person name="Koch M."/>
            <person name="Kieft B."/>
            <person name="Lin X."/>
            <person name="Ziels R.M."/>
            <person name="Hallam S.J."/>
        </authorList>
    </citation>
    <scope>NUCLEOTIDE SEQUENCE</scope>
    <source>
        <strain evidence="11">AB48</strain>
    </source>
</reference>
<sequence>MSRSLLQKLFSQADIQTTVHQLARQLEMEVVIEDTRGTIVFTNTSKSEEGWLSQVLSKVNRSNKETETLERSLSVCSQTIDVNGKTLGWLHSDKDGSIIHQVLTCLARQQSEKTSLARELLERYQEIDLFYEISTQVTASLDLNQLAQLVLREVENTLPTSSAVIWLLDEEDQQLRLLSQRGTALPWSNPLALEKTILGTLVLGGQGEIINNVADDPRSKAIDRSISSLLCVPLHVQSRLIGLMAVVHDQGTVYDAEHLKLLTLFSVQTAIAIDKALLYQQSHHTALNAQKQAQQLQNALDELQQAQAHLVQSEKMSSLGQMVAGIAHEINNPVNFINGNLDHAQSYTQDLLELVTLYSYYYPKTEPEIERLIQEIDLDFVQEDLPKLIVSMKMGIERIQEIVHSLKNFSRIDRDRPQLADLHIGLDSTLLILNHRIKPKGARPKVQINCDYQDLPKIECYAGQLNQVFINTVANAIDAMEEANIEYPTLWLRTKFVENRWAVVEIADNGPGISEEVRSQIYDPFFTTKPLGKGTGLGLAISRQIVVDKHRGRLLCESSPGGGTRFSIWIPLRPDLGEPLPDSDLKIESSLAIAPTSPNLSKSDPVIVLDDCQQLIQRLALDNPNLQQMTPDDIYDMLTSIPILLKLYRVLANSPFIES</sequence>
<evidence type="ECO:0000259" key="10">
    <source>
        <dbReference type="PROSITE" id="PS50109"/>
    </source>
</evidence>
<dbReference type="Gene3D" id="3.30.565.10">
    <property type="entry name" value="Histidine kinase-like ATPase, C-terminal domain"/>
    <property type="match status" value="1"/>
</dbReference>
<keyword evidence="3" id="KW-0597">Phosphoprotein</keyword>
<dbReference type="CDD" id="cd00082">
    <property type="entry name" value="HisKA"/>
    <property type="match status" value="1"/>
</dbReference>
<dbReference type="Gene3D" id="3.30.450.40">
    <property type="match status" value="1"/>
</dbReference>
<keyword evidence="6" id="KW-0418">Kinase</keyword>
<evidence type="ECO:0000256" key="6">
    <source>
        <dbReference type="ARBA" id="ARBA00022777"/>
    </source>
</evidence>
<dbReference type="InterPro" id="IPR036097">
    <property type="entry name" value="HisK_dim/P_sf"/>
</dbReference>
<dbReference type="SUPFAM" id="SSF47384">
    <property type="entry name" value="Homodimeric domain of signal transducing histidine kinase"/>
    <property type="match status" value="1"/>
</dbReference>
<evidence type="ECO:0000313" key="12">
    <source>
        <dbReference type="Proteomes" id="UP001056708"/>
    </source>
</evidence>
<dbReference type="InterPro" id="IPR005467">
    <property type="entry name" value="His_kinase_dom"/>
</dbReference>
<evidence type="ECO:0000256" key="3">
    <source>
        <dbReference type="ARBA" id="ARBA00022553"/>
    </source>
</evidence>
<dbReference type="SMART" id="SM00065">
    <property type="entry name" value="GAF"/>
    <property type="match status" value="1"/>
</dbReference>
<protein>
    <recommendedName>
        <fullName evidence="2">histidine kinase</fullName>
        <ecNumber evidence="2">2.7.13.3</ecNumber>
    </recommendedName>
</protein>
<dbReference type="InterPro" id="IPR036890">
    <property type="entry name" value="HATPase_C_sf"/>
</dbReference>
<dbReference type="EMBL" id="CP098611">
    <property type="protein sequence ID" value="USR92154.1"/>
    <property type="molecule type" value="Genomic_DNA"/>
</dbReference>
<comment type="catalytic activity">
    <reaction evidence="1">
        <text>ATP + protein L-histidine = ADP + protein N-phospho-L-histidine.</text>
        <dbReference type="EC" id="2.7.13.3"/>
    </reaction>
</comment>
<name>A0ABY5AVA2_9CYAN</name>
<keyword evidence="5" id="KW-0547">Nucleotide-binding</keyword>
<dbReference type="InterPro" id="IPR004358">
    <property type="entry name" value="Sig_transdc_His_kin-like_C"/>
</dbReference>
<dbReference type="Gene3D" id="1.10.287.130">
    <property type="match status" value="1"/>
</dbReference>
<evidence type="ECO:0000256" key="7">
    <source>
        <dbReference type="ARBA" id="ARBA00022840"/>
    </source>
</evidence>
<keyword evidence="7 11" id="KW-0067">ATP-binding</keyword>
<keyword evidence="4" id="KW-0808">Transferase</keyword>
<dbReference type="InterPro" id="IPR029016">
    <property type="entry name" value="GAF-like_dom_sf"/>
</dbReference>
<dbReference type="RefSeq" id="WP_252664226.1">
    <property type="nucleotide sequence ID" value="NZ_CP098611.1"/>
</dbReference>
<dbReference type="SMART" id="SM00388">
    <property type="entry name" value="HisKA"/>
    <property type="match status" value="1"/>
</dbReference>
<evidence type="ECO:0000256" key="2">
    <source>
        <dbReference type="ARBA" id="ARBA00012438"/>
    </source>
</evidence>
<organism evidence="11 12">
    <name type="scientific">Phormidium yuhuli AB48</name>
    <dbReference type="NCBI Taxonomy" id="2940671"/>
    <lineage>
        <taxon>Bacteria</taxon>
        <taxon>Bacillati</taxon>
        <taxon>Cyanobacteriota</taxon>
        <taxon>Cyanophyceae</taxon>
        <taxon>Oscillatoriophycideae</taxon>
        <taxon>Oscillatoriales</taxon>
        <taxon>Oscillatoriaceae</taxon>
        <taxon>Phormidium</taxon>
        <taxon>Phormidium yuhuli</taxon>
    </lineage>
</organism>
<gene>
    <name evidence="11" type="ORF">NEA10_05360</name>
</gene>
<dbReference type="InterPro" id="IPR003661">
    <property type="entry name" value="HisK_dim/P_dom"/>
</dbReference>
<evidence type="ECO:0000256" key="5">
    <source>
        <dbReference type="ARBA" id="ARBA00022741"/>
    </source>
</evidence>
<dbReference type="PANTHER" id="PTHR43065">
    <property type="entry name" value="SENSOR HISTIDINE KINASE"/>
    <property type="match status" value="1"/>
</dbReference>
<dbReference type="InterPro" id="IPR003018">
    <property type="entry name" value="GAF"/>
</dbReference>
<evidence type="ECO:0000256" key="9">
    <source>
        <dbReference type="SAM" id="Coils"/>
    </source>
</evidence>
<dbReference type="InterPro" id="IPR003594">
    <property type="entry name" value="HATPase_dom"/>
</dbReference>
<accession>A0ABY5AVA2</accession>
<dbReference type="PROSITE" id="PS50109">
    <property type="entry name" value="HIS_KIN"/>
    <property type="match status" value="1"/>
</dbReference>
<dbReference type="SUPFAM" id="SSF55874">
    <property type="entry name" value="ATPase domain of HSP90 chaperone/DNA topoisomerase II/histidine kinase"/>
    <property type="match status" value="1"/>
</dbReference>
<dbReference type="PRINTS" id="PR00344">
    <property type="entry name" value="BCTRLSENSOR"/>
</dbReference>
<keyword evidence="9" id="KW-0175">Coiled coil</keyword>
<dbReference type="SMART" id="SM00387">
    <property type="entry name" value="HATPase_c"/>
    <property type="match status" value="1"/>
</dbReference>
<evidence type="ECO:0000256" key="8">
    <source>
        <dbReference type="ARBA" id="ARBA00023012"/>
    </source>
</evidence>
<dbReference type="SUPFAM" id="SSF55781">
    <property type="entry name" value="GAF domain-like"/>
    <property type="match status" value="1"/>
</dbReference>
<evidence type="ECO:0000256" key="1">
    <source>
        <dbReference type="ARBA" id="ARBA00000085"/>
    </source>
</evidence>
<dbReference type="Pfam" id="PF13185">
    <property type="entry name" value="GAF_2"/>
    <property type="match status" value="1"/>
</dbReference>
<dbReference type="GO" id="GO:0005524">
    <property type="term" value="F:ATP binding"/>
    <property type="evidence" value="ECO:0007669"/>
    <property type="project" value="UniProtKB-KW"/>
</dbReference>
<dbReference type="Pfam" id="PF02518">
    <property type="entry name" value="HATPase_c"/>
    <property type="match status" value="1"/>
</dbReference>
<evidence type="ECO:0000313" key="11">
    <source>
        <dbReference type="EMBL" id="USR92154.1"/>
    </source>
</evidence>
<dbReference type="Proteomes" id="UP001056708">
    <property type="component" value="Chromosome"/>
</dbReference>
<keyword evidence="12" id="KW-1185">Reference proteome</keyword>
<dbReference type="PANTHER" id="PTHR43065:SF10">
    <property type="entry name" value="PEROXIDE STRESS-ACTIVATED HISTIDINE KINASE MAK3"/>
    <property type="match status" value="1"/>
</dbReference>
<proteinExistence type="predicted"/>
<keyword evidence="8" id="KW-0902">Two-component regulatory system</keyword>
<feature type="coiled-coil region" evidence="9">
    <location>
        <begin position="286"/>
        <end position="316"/>
    </location>
</feature>
<feature type="domain" description="Histidine kinase" evidence="10">
    <location>
        <begin position="325"/>
        <end position="574"/>
    </location>
</feature>